<accession>A0A839A7F7</accession>
<gene>
    <name evidence="1" type="ORF">HW423_07655</name>
</gene>
<keyword evidence="2" id="KW-1185">Reference proteome</keyword>
<name>A0A839A7F7_9LACT</name>
<dbReference type="RefSeq" id="WP_218931349.1">
    <property type="nucleotide sequence ID" value="NZ_JACAOA010000020.1"/>
</dbReference>
<organism evidence="1 2">
    <name type="scientific">Ruoffia halotolerans</name>
    <dbReference type="NCBI Taxonomy" id="2748684"/>
    <lineage>
        <taxon>Bacteria</taxon>
        <taxon>Bacillati</taxon>
        <taxon>Bacillota</taxon>
        <taxon>Bacilli</taxon>
        <taxon>Lactobacillales</taxon>
        <taxon>Aerococcaceae</taxon>
        <taxon>Ruoffia</taxon>
    </lineage>
</organism>
<dbReference type="EMBL" id="JACAOA010000020">
    <property type="protein sequence ID" value="MBA5729658.1"/>
    <property type="molecule type" value="Genomic_DNA"/>
</dbReference>
<sequence length="53" mass="6294">MKLNKWLVDWGKYAPIGNRGFFLSRVTDFGFSDKVFDLSAYFKERNQETLIFP</sequence>
<proteinExistence type="predicted"/>
<reference evidence="1 2" key="1">
    <citation type="submission" date="2020-06" db="EMBL/GenBank/DDBJ databases">
        <title>Reclassification of Facklamia ignava, Facklamia soureckii and Facklami tabacinasalis as Falseniella iganva gen. nov., comb. nov., Hutsoniella ignava gen. nov., comb. nov., and Ruoffia tabacinasalis gen. nov., comb. nov and description of Ruoffia haltotolerans sp. nov., isolated from hypersaline Inland Sea of Qatar.</title>
        <authorList>
            <person name="Fotedar R."/>
            <person name="Sankaranarayanan K."/>
            <person name="Lawson P."/>
            <person name="Caldwell M."/>
            <person name="Zeyara A."/>
            <person name="Al Malki A."/>
            <person name="Ali M."/>
        </authorList>
    </citation>
    <scope>NUCLEOTIDE SEQUENCE [LARGE SCALE GENOMIC DNA]</scope>
    <source>
        <strain evidence="1 2">INB8</strain>
    </source>
</reference>
<dbReference type="AlphaFoldDB" id="A0A839A7F7"/>
<comment type="caution">
    <text evidence="1">The sequence shown here is derived from an EMBL/GenBank/DDBJ whole genome shotgun (WGS) entry which is preliminary data.</text>
</comment>
<evidence type="ECO:0000313" key="2">
    <source>
        <dbReference type="Proteomes" id="UP000571018"/>
    </source>
</evidence>
<protein>
    <submittedName>
        <fullName evidence="1">Uncharacterized protein</fullName>
    </submittedName>
</protein>
<dbReference type="Proteomes" id="UP000571018">
    <property type="component" value="Unassembled WGS sequence"/>
</dbReference>
<evidence type="ECO:0000313" key="1">
    <source>
        <dbReference type="EMBL" id="MBA5729658.1"/>
    </source>
</evidence>